<keyword evidence="1" id="KW-0732">Signal</keyword>
<dbReference type="Proteomes" id="UP000598820">
    <property type="component" value="Unassembled WGS sequence"/>
</dbReference>
<organism evidence="2 3">
    <name type="scientific">Spirosoma profusum</name>
    <dbReference type="NCBI Taxonomy" id="2771354"/>
    <lineage>
        <taxon>Bacteria</taxon>
        <taxon>Pseudomonadati</taxon>
        <taxon>Bacteroidota</taxon>
        <taxon>Cytophagia</taxon>
        <taxon>Cytophagales</taxon>
        <taxon>Cytophagaceae</taxon>
        <taxon>Spirosoma</taxon>
    </lineage>
</organism>
<dbReference type="AlphaFoldDB" id="A0A926XZS0"/>
<name>A0A926XZS0_9BACT</name>
<evidence type="ECO:0000256" key="1">
    <source>
        <dbReference type="SAM" id="SignalP"/>
    </source>
</evidence>
<proteinExistence type="predicted"/>
<comment type="caution">
    <text evidence="2">The sequence shown here is derived from an EMBL/GenBank/DDBJ whole genome shotgun (WGS) entry which is preliminary data.</text>
</comment>
<evidence type="ECO:0000313" key="2">
    <source>
        <dbReference type="EMBL" id="MBD2701252.1"/>
    </source>
</evidence>
<evidence type="ECO:0008006" key="4">
    <source>
        <dbReference type="Google" id="ProtNLM"/>
    </source>
</evidence>
<evidence type="ECO:0000313" key="3">
    <source>
        <dbReference type="Proteomes" id="UP000598820"/>
    </source>
</evidence>
<protein>
    <recommendedName>
        <fullName evidence="4">DUF2946 domain-containing protein</fullName>
    </recommendedName>
</protein>
<dbReference type="Pfam" id="PF20365">
    <property type="entry name" value="DUF6660"/>
    <property type="match status" value="1"/>
</dbReference>
<dbReference type="EMBL" id="JACWZY010000007">
    <property type="protein sequence ID" value="MBD2701252.1"/>
    <property type="molecule type" value="Genomic_DNA"/>
</dbReference>
<reference evidence="2" key="1">
    <citation type="submission" date="2020-09" db="EMBL/GenBank/DDBJ databases">
        <authorList>
            <person name="Kim M.K."/>
        </authorList>
    </citation>
    <scope>NUCLEOTIDE SEQUENCE</scope>
    <source>
        <strain evidence="2">BT702</strain>
    </source>
</reference>
<gene>
    <name evidence="2" type="ORF">IC229_11435</name>
</gene>
<keyword evidence="3" id="KW-1185">Reference proteome</keyword>
<feature type="signal peptide" evidence="1">
    <location>
        <begin position="1"/>
        <end position="22"/>
    </location>
</feature>
<dbReference type="InterPro" id="IPR046601">
    <property type="entry name" value="DUF6660"/>
</dbReference>
<accession>A0A926XZS0</accession>
<dbReference type="RefSeq" id="WP_190887095.1">
    <property type="nucleotide sequence ID" value="NZ_JACWZY010000007.1"/>
</dbReference>
<feature type="chain" id="PRO_5036988615" description="DUF2946 domain-containing protein" evidence="1">
    <location>
        <begin position="23"/>
        <end position="110"/>
    </location>
</feature>
<sequence>MRLVISLFSVWLLLLSGLPCPDAECHAHENRAAATSPSHPADDHDHGHKAPCSPFCHCATCLGFSTPQPFRYYVPIELPESSPARQVFTYLSPSHADVTSGIWQPPKLRT</sequence>